<reference evidence="2 3" key="1">
    <citation type="submission" date="2015-03" db="EMBL/GenBank/DDBJ databases">
        <title>Genome sequence of Tenacibaculum sp. S2-2, isolated from intestinal microbiota of sea cucumber, Apostichopus japonicas.</title>
        <authorList>
            <person name="Shao Z."/>
            <person name="Wang L."/>
            <person name="Li X."/>
        </authorList>
    </citation>
    <scope>NUCLEOTIDE SEQUENCE [LARGE SCALE GENOMIC DNA]</scope>
    <source>
        <strain evidence="2 3">S2-2</strain>
    </source>
</reference>
<feature type="transmembrane region" description="Helical" evidence="1">
    <location>
        <begin position="6"/>
        <end position="22"/>
    </location>
</feature>
<protein>
    <submittedName>
        <fullName evidence="2">II family cellulose-binding protein</fullName>
    </submittedName>
</protein>
<dbReference type="STRING" id="1635173.WH52_10845"/>
<keyword evidence="1" id="KW-1133">Transmembrane helix</keyword>
<evidence type="ECO:0000313" key="2">
    <source>
        <dbReference type="EMBL" id="OSY87601.1"/>
    </source>
</evidence>
<sequence length="131" mass="14857">MDVSTPALLFGSISLLLLAYTNRFTAVARFIRELNDNKKNCEKVIVDSQIPVLRKRIKLIKRMQVFGVISFILCTGSLFALFFENQLTGKLFFTVSISSLLISLVYVLWEATISTKALDIILDNTQQHKNI</sequence>
<dbReference type="EMBL" id="LAPZ01000009">
    <property type="protein sequence ID" value="OSY87601.1"/>
    <property type="molecule type" value="Genomic_DNA"/>
</dbReference>
<evidence type="ECO:0000256" key="1">
    <source>
        <dbReference type="SAM" id="Phobius"/>
    </source>
</evidence>
<dbReference type="AlphaFoldDB" id="A0A1Y2PC61"/>
<keyword evidence="1" id="KW-0472">Membrane</keyword>
<dbReference type="InterPro" id="IPR021279">
    <property type="entry name" value="DUF2721"/>
</dbReference>
<keyword evidence="1" id="KW-0812">Transmembrane</keyword>
<feature type="transmembrane region" description="Helical" evidence="1">
    <location>
        <begin position="63"/>
        <end position="83"/>
    </location>
</feature>
<accession>A0A1Y2PC61</accession>
<organism evidence="2 3">
    <name type="scientific">Tenacibaculum holothuriorum</name>
    <dbReference type="NCBI Taxonomy" id="1635173"/>
    <lineage>
        <taxon>Bacteria</taxon>
        <taxon>Pseudomonadati</taxon>
        <taxon>Bacteroidota</taxon>
        <taxon>Flavobacteriia</taxon>
        <taxon>Flavobacteriales</taxon>
        <taxon>Flavobacteriaceae</taxon>
        <taxon>Tenacibaculum</taxon>
    </lineage>
</organism>
<dbReference type="InParanoid" id="A0A1Y2PC61"/>
<gene>
    <name evidence="2" type="ORF">WH52_10845</name>
</gene>
<feature type="transmembrane region" description="Helical" evidence="1">
    <location>
        <begin position="89"/>
        <end position="109"/>
    </location>
</feature>
<comment type="caution">
    <text evidence="2">The sequence shown here is derived from an EMBL/GenBank/DDBJ whole genome shotgun (WGS) entry which is preliminary data.</text>
</comment>
<name>A0A1Y2PC61_9FLAO</name>
<dbReference type="OrthoDB" id="9813525at2"/>
<dbReference type="Proteomes" id="UP000194221">
    <property type="component" value="Unassembled WGS sequence"/>
</dbReference>
<dbReference type="Pfam" id="PF11026">
    <property type="entry name" value="DUF2721"/>
    <property type="match status" value="1"/>
</dbReference>
<keyword evidence="3" id="KW-1185">Reference proteome</keyword>
<proteinExistence type="predicted"/>
<evidence type="ECO:0000313" key="3">
    <source>
        <dbReference type="Proteomes" id="UP000194221"/>
    </source>
</evidence>